<dbReference type="GO" id="GO:0071555">
    <property type="term" value="P:cell wall organization"/>
    <property type="evidence" value="ECO:0007669"/>
    <property type="project" value="UniProtKB-KW"/>
</dbReference>
<dbReference type="Pfam" id="PF03330">
    <property type="entry name" value="DPBB_1"/>
    <property type="match status" value="1"/>
</dbReference>
<dbReference type="InterPro" id="IPR036680">
    <property type="entry name" value="SPOR-like_sf"/>
</dbReference>
<dbReference type="HAMAP" id="MF_02071">
    <property type="entry name" value="RlpA"/>
    <property type="match status" value="1"/>
</dbReference>
<dbReference type="PROSITE" id="PS51724">
    <property type="entry name" value="SPOR"/>
    <property type="match status" value="1"/>
</dbReference>
<accession>A0AA37RZE9</accession>
<dbReference type="FunFam" id="2.40.40.10:FF:000003">
    <property type="entry name" value="Endolytic peptidoglycan transglycosylase RlpA"/>
    <property type="match status" value="1"/>
</dbReference>
<dbReference type="AlphaFoldDB" id="A0AA37RZE9"/>
<comment type="caution">
    <text evidence="7">The sequence shown here is derived from an EMBL/GenBank/DDBJ whole genome shotgun (WGS) entry which is preliminary data.</text>
</comment>
<comment type="function">
    <text evidence="4">Lytic transglycosylase with a strong preference for naked glycan strands that lack stem peptides.</text>
</comment>
<keyword evidence="4" id="KW-0564">Palmitate</keyword>
<keyword evidence="1" id="KW-0732">Signal</keyword>
<evidence type="ECO:0000256" key="2">
    <source>
        <dbReference type="ARBA" id="ARBA00023239"/>
    </source>
</evidence>
<dbReference type="NCBIfam" id="TIGR00413">
    <property type="entry name" value="rlpA"/>
    <property type="match status" value="1"/>
</dbReference>
<keyword evidence="2 4" id="KW-0456">Lyase</keyword>
<dbReference type="GO" id="GO:0000270">
    <property type="term" value="P:peptidoglycan metabolic process"/>
    <property type="evidence" value="ECO:0007669"/>
    <property type="project" value="UniProtKB-UniRule"/>
</dbReference>
<dbReference type="InterPro" id="IPR012997">
    <property type="entry name" value="RplA"/>
</dbReference>
<evidence type="ECO:0000259" key="6">
    <source>
        <dbReference type="PROSITE" id="PS51724"/>
    </source>
</evidence>
<dbReference type="GO" id="GO:0008932">
    <property type="term" value="F:lytic endotransglycosylase activity"/>
    <property type="evidence" value="ECO:0007669"/>
    <property type="project" value="UniProtKB-UniRule"/>
</dbReference>
<gene>
    <name evidence="4 7" type="primary">rlpA</name>
    <name evidence="7" type="ORF">GCM10007895_33250</name>
</gene>
<dbReference type="GO" id="GO:0005886">
    <property type="term" value="C:plasma membrane"/>
    <property type="evidence" value="ECO:0007669"/>
    <property type="project" value="UniProtKB-SubCell"/>
</dbReference>
<evidence type="ECO:0000313" key="7">
    <source>
        <dbReference type="EMBL" id="GLP98018.1"/>
    </source>
</evidence>
<dbReference type="InterPro" id="IPR009009">
    <property type="entry name" value="RlpA-like_DPBB"/>
</dbReference>
<reference evidence="7" key="2">
    <citation type="submission" date="2023-01" db="EMBL/GenBank/DDBJ databases">
        <title>Draft genome sequence of Paraferrimonas sedimenticola strain NBRC 101628.</title>
        <authorList>
            <person name="Sun Q."/>
            <person name="Mori K."/>
        </authorList>
    </citation>
    <scope>NUCLEOTIDE SEQUENCE</scope>
    <source>
        <strain evidence="7">NBRC 101628</strain>
    </source>
</reference>
<dbReference type="EMBL" id="BSNC01000013">
    <property type="protein sequence ID" value="GLP98018.1"/>
    <property type="molecule type" value="Genomic_DNA"/>
</dbReference>
<dbReference type="PROSITE" id="PS51257">
    <property type="entry name" value="PROKAR_LIPOPROTEIN"/>
    <property type="match status" value="1"/>
</dbReference>
<organism evidence="7 8">
    <name type="scientific">Paraferrimonas sedimenticola</name>
    <dbReference type="NCBI Taxonomy" id="375674"/>
    <lineage>
        <taxon>Bacteria</taxon>
        <taxon>Pseudomonadati</taxon>
        <taxon>Pseudomonadota</taxon>
        <taxon>Gammaproteobacteria</taxon>
        <taxon>Alteromonadales</taxon>
        <taxon>Ferrimonadaceae</taxon>
        <taxon>Paraferrimonas</taxon>
    </lineage>
</organism>
<keyword evidence="4" id="KW-0472">Membrane</keyword>
<sequence>MRTAKWLWLAVAISFIAGCSGNSGSRYSQANDSAPNKVPDLAHVEDAQPKYEPYSRQGNRDYKLRGQEYRIITNAEGFTQKGQASWYGKKFHGHLTSNGETYDMYSMSAAHKTLPLPSYVEVKNLDNGRVTVVRVNDRGPFHPGRIIDLSYAAANKLGVVNSGVANVEIRVLTPEKQAMAGVKDTHGDDLYFVQVLASGDKARVESMGQQLSKQYDVGYRTTQSRTLHKLQLGPLSNAALANGLIAKLHREGFPTSFLITSQR</sequence>
<keyword evidence="8" id="KW-1185">Reference proteome</keyword>
<dbReference type="SUPFAM" id="SSF110997">
    <property type="entry name" value="Sporulation related repeat"/>
    <property type="match status" value="1"/>
</dbReference>
<evidence type="ECO:0000256" key="1">
    <source>
        <dbReference type="ARBA" id="ARBA00022729"/>
    </source>
</evidence>
<dbReference type="SUPFAM" id="SSF50685">
    <property type="entry name" value="Barwin-like endoglucanases"/>
    <property type="match status" value="1"/>
</dbReference>
<protein>
    <recommendedName>
        <fullName evidence="4">Endolytic peptidoglycan transglycosylase RlpA</fullName>
        <ecNumber evidence="4">4.2.2.-</ecNumber>
    </recommendedName>
</protein>
<evidence type="ECO:0000256" key="3">
    <source>
        <dbReference type="ARBA" id="ARBA00023316"/>
    </source>
</evidence>
<dbReference type="InterPro" id="IPR036908">
    <property type="entry name" value="RlpA-like_sf"/>
</dbReference>
<dbReference type="Proteomes" id="UP001161422">
    <property type="component" value="Unassembled WGS sequence"/>
</dbReference>
<comment type="similarity">
    <text evidence="4 5">Belongs to the RlpA family.</text>
</comment>
<name>A0AA37RZE9_9GAMM</name>
<dbReference type="Pfam" id="PF05036">
    <property type="entry name" value="SPOR"/>
    <property type="match status" value="1"/>
</dbReference>
<comment type="subcellular location">
    <subcellularLocation>
        <location evidence="4">Cell membrane</location>
        <topology evidence="4">Lipid-anchor</topology>
    </subcellularLocation>
</comment>
<keyword evidence="3 4" id="KW-0961">Cell wall biogenesis/degradation</keyword>
<dbReference type="GO" id="GO:0042834">
    <property type="term" value="F:peptidoglycan binding"/>
    <property type="evidence" value="ECO:0007669"/>
    <property type="project" value="InterPro"/>
</dbReference>
<dbReference type="EC" id="4.2.2.-" evidence="4"/>
<reference evidence="7" key="1">
    <citation type="journal article" date="2014" name="Int. J. Syst. Evol. Microbiol.">
        <title>Complete genome sequence of Corynebacterium casei LMG S-19264T (=DSM 44701T), isolated from a smear-ripened cheese.</title>
        <authorList>
            <consortium name="US DOE Joint Genome Institute (JGI-PGF)"/>
            <person name="Walter F."/>
            <person name="Albersmeier A."/>
            <person name="Kalinowski J."/>
            <person name="Ruckert C."/>
        </authorList>
    </citation>
    <scope>NUCLEOTIDE SEQUENCE</scope>
    <source>
        <strain evidence="7">NBRC 101628</strain>
    </source>
</reference>
<dbReference type="CDD" id="cd22268">
    <property type="entry name" value="DPBB_RlpA-like"/>
    <property type="match status" value="1"/>
</dbReference>
<dbReference type="InterPro" id="IPR034718">
    <property type="entry name" value="RlpA"/>
</dbReference>
<keyword evidence="4" id="KW-1003">Cell membrane</keyword>
<feature type="domain" description="SPOR" evidence="6">
    <location>
        <begin position="185"/>
        <end position="261"/>
    </location>
</feature>
<dbReference type="Gene3D" id="3.30.70.1070">
    <property type="entry name" value="Sporulation related repeat"/>
    <property type="match status" value="1"/>
</dbReference>
<evidence type="ECO:0000256" key="4">
    <source>
        <dbReference type="HAMAP-Rule" id="MF_02071"/>
    </source>
</evidence>
<dbReference type="InterPro" id="IPR007730">
    <property type="entry name" value="SPOR-like_dom"/>
</dbReference>
<proteinExistence type="inferred from homology"/>
<keyword evidence="4" id="KW-0449">Lipoprotein</keyword>
<dbReference type="RefSeq" id="WP_095504499.1">
    <property type="nucleotide sequence ID" value="NZ_BSNC01000013.1"/>
</dbReference>
<dbReference type="PANTHER" id="PTHR34183">
    <property type="entry name" value="ENDOLYTIC PEPTIDOGLYCAN TRANSGLYCOSYLASE RLPA"/>
    <property type="match status" value="1"/>
</dbReference>
<evidence type="ECO:0000313" key="8">
    <source>
        <dbReference type="Proteomes" id="UP001161422"/>
    </source>
</evidence>
<dbReference type="Gene3D" id="2.40.40.10">
    <property type="entry name" value="RlpA-like domain"/>
    <property type="match status" value="1"/>
</dbReference>
<dbReference type="GO" id="GO:0009279">
    <property type="term" value="C:cell outer membrane"/>
    <property type="evidence" value="ECO:0007669"/>
    <property type="project" value="TreeGrafter"/>
</dbReference>
<dbReference type="PANTHER" id="PTHR34183:SF1">
    <property type="entry name" value="ENDOLYTIC PEPTIDOGLYCAN TRANSGLYCOSYLASE RLPA"/>
    <property type="match status" value="1"/>
</dbReference>
<evidence type="ECO:0000256" key="5">
    <source>
        <dbReference type="RuleBase" id="RU003495"/>
    </source>
</evidence>